<protein>
    <submittedName>
        <fullName evidence="1">Cell division protein ZapA</fullName>
    </submittedName>
</protein>
<dbReference type="InterPro" id="IPR036192">
    <property type="entry name" value="Cell_div_ZapA-like_sf"/>
</dbReference>
<dbReference type="InterPro" id="IPR007838">
    <property type="entry name" value="Cell_div_ZapA-like"/>
</dbReference>
<organism evidence="1 2">
    <name type="scientific">Dinghuibacter silviterrae</name>
    <dbReference type="NCBI Taxonomy" id="1539049"/>
    <lineage>
        <taxon>Bacteria</taxon>
        <taxon>Pseudomonadati</taxon>
        <taxon>Bacteroidota</taxon>
        <taxon>Chitinophagia</taxon>
        <taxon>Chitinophagales</taxon>
        <taxon>Chitinophagaceae</taxon>
        <taxon>Dinghuibacter</taxon>
    </lineage>
</organism>
<gene>
    <name evidence="1" type="ORF">EDB95_1235</name>
</gene>
<comment type="caution">
    <text evidence="1">The sequence shown here is derived from an EMBL/GenBank/DDBJ whole genome shotgun (WGS) entry which is preliminary data.</text>
</comment>
<dbReference type="Pfam" id="PF05164">
    <property type="entry name" value="ZapA"/>
    <property type="match status" value="1"/>
</dbReference>
<evidence type="ECO:0000313" key="1">
    <source>
        <dbReference type="EMBL" id="TDX00216.1"/>
    </source>
</evidence>
<sequence length="113" mass="12661">MPAELIPVNIVLGDRTYRIKIATGDEEHVRRTIKIINEKILEFKTQFAGQDMQDYVAMVLVWYATQVGGAAPASMVESTVIKELAILEEQLDRAIAQGESVLPEVNPRRQPPE</sequence>
<dbReference type="EMBL" id="SODV01000001">
    <property type="protein sequence ID" value="TDX00216.1"/>
    <property type="molecule type" value="Genomic_DNA"/>
</dbReference>
<keyword evidence="1" id="KW-0131">Cell cycle</keyword>
<keyword evidence="2" id="KW-1185">Reference proteome</keyword>
<dbReference type="AlphaFoldDB" id="A0A4R8DQX1"/>
<dbReference type="RefSeq" id="WP_133991584.1">
    <property type="nucleotide sequence ID" value="NZ_SODV01000001.1"/>
</dbReference>
<name>A0A4R8DQX1_9BACT</name>
<dbReference type="Proteomes" id="UP000294498">
    <property type="component" value="Unassembled WGS sequence"/>
</dbReference>
<reference evidence="1 2" key="1">
    <citation type="submission" date="2019-03" db="EMBL/GenBank/DDBJ databases">
        <title>Genomic Encyclopedia of Type Strains, Phase IV (KMG-IV): sequencing the most valuable type-strain genomes for metagenomic binning, comparative biology and taxonomic classification.</title>
        <authorList>
            <person name="Goeker M."/>
        </authorList>
    </citation>
    <scope>NUCLEOTIDE SEQUENCE [LARGE SCALE GENOMIC DNA]</scope>
    <source>
        <strain evidence="1 2">DSM 100059</strain>
    </source>
</reference>
<keyword evidence="1" id="KW-0132">Cell division</keyword>
<proteinExistence type="predicted"/>
<dbReference type="GO" id="GO:0051301">
    <property type="term" value="P:cell division"/>
    <property type="evidence" value="ECO:0007669"/>
    <property type="project" value="UniProtKB-KW"/>
</dbReference>
<evidence type="ECO:0000313" key="2">
    <source>
        <dbReference type="Proteomes" id="UP000294498"/>
    </source>
</evidence>
<accession>A0A4R8DQX1</accession>
<dbReference type="OrthoDB" id="1495773at2"/>
<dbReference type="SUPFAM" id="SSF102829">
    <property type="entry name" value="Cell division protein ZapA-like"/>
    <property type="match status" value="1"/>
</dbReference>